<evidence type="ECO:0000256" key="3">
    <source>
        <dbReference type="ARBA" id="ARBA00023082"/>
    </source>
</evidence>
<dbReference type="GO" id="GO:0006352">
    <property type="term" value="P:DNA-templated transcription initiation"/>
    <property type="evidence" value="ECO:0007669"/>
    <property type="project" value="InterPro"/>
</dbReference>
<accession>A0A939ETX5</accession>
<gene>
    <name evidence="7" type="ORF">J0X19_05275</name>
</gene>
<dbReference type="Pfam" id="PF08281">
    <property type="entry name" value="Sigma70_r4_2"/>
    <property type="match status" value="1"/>
</dbReference>
<dbReference type="PANTHER" id="PTHR43133">
    <property type="entry name" value="RNA POLYMERASE ECF-TYPE SIGMA FACTO"/>
    <property type="match status" value="1"/>
</dbReference>
<dbReference type="Gene3D" id="1.10.10.10">
    <property type="entry name" value="Winged helix-like DNA-binding domain superfamily/Winged helix DNA-binding domain"/>
    <property type="match status" value="1"/>
</dbReference>
<dbReference type="EMBL" id="JAFLQZ010000003">
    <property type="protein sequence ID" value="MBO0357348.1"/>
    <property type="molecule type" value="Genomic_DNA"/>
</dbReference>
<dbReference type="InterPro" id="IPR013325">
    <property type="entry name" value="RNA_pol_sigma_r2"/>
</dbReference>
<dbReference type="InterPro" id="IPR013324">
    <property type="entry name" value="RNA_pol_sigma_r3/r4-like"/>
</dbReference>
<dbReference type="InterPro" id="IPR039425">
    <property type="entry name" value="RNA_pol_sigma-70-like"/>
</dbReference>
<dbReference type="GO" id="GO:0003677">
    <property type="term" value="F:DNA binding"/>
    <property type="evidence" value="ECO:0007669"/>
    <property type="project" value="InterPro"/>
</dbReference>
<dbReference type="Proteomes" id="UP000664144">
    <property type="component" value="Unassembled WGS sequence"/>
</dbReference>
<dbReference type="NCBIfam" id="TIGR02937">
    <property type="entry name" value="sigma70-ECF"/>
    <property type="match status" value="1"/>
</dbReference>
<dbReference type="Gene3D" id="1.10.1740.10">
    <property type="match status" value="1"/>
</dbReference>
<evidence type="ECO:0000313" key="8">
    <source>
        <dbReference type="Proteomes" id="UP000664144"/>
    </source>
</evidence>
<dbReference type="InterPro" id="IPR013249">
    <property type="entry name" value="RNA_pol_sigma70_r4_t2"/>
</dbReference>
<evidence type="ECO:0000256" key="1">
    <source>
        <dbReference type="ARBA" id="ARBA00010641"/>
    </source>
</evidence>
<keyword evidence="4" id="KW-0804">Transcription</keyword>
<name>A0A939ETX5_9BACT</name>
<dbReference type="AlphaFoldDB" id="A0A939ETX5"/>
<dbReference type="SUPFAM" id="SSF88659">
    <property type="entry name" value="Sigma3 and sigma4 domains of RNA polymerase sigma factors"/>
    <property type="match status" value="1"/>
</dbReference>
<comment type="similarity">
    <text evidence="1">Belongs to the sigma-70 factor family. ECF subfamily.</text>
</comment>
<feature type="domain" description="RNA polymerase sigma-70 region 2" evidence="5">
    <location>
        <begin position="14"/>
        <end position="83"/>
    </location>
</feature>
<protein>
    <submittedName>
        <fullName evidence="7">Sigma-70 family RNA polymerase sigma factor</fullName>
    </submittedName>
</protein>
<dbReference type="InterPro" id="IPR007627">
    <property type="entry name" value="RNA_pol_sigma70_r2"/>
</dbReference>
<dbReference type="Pfam" id="PF04542">
    <property type="entry name" value="Sigma70_r2"/>
    <property type="match status" value="1"/>
</dbReference>
<comment type="caution">
    <text evidence="7">The sequence shown here is derived from an EMBL/GenBank/DDBJ whole genome shotgun (WGS) entry which is preliminary data.</text>
</comment>
<proteinExistence type="inferred from homology"/>
<evidence type="ECO:0000313" key="7">
    <source>
        <dbReference type="EMBL" id="MBO0357348.1"/>
    </source>
</evidence>
<reference evidence="7" key="1">
    <citation type="submission" date="2021-03" db="EMBL/GenBank/DDBJ databases">
        <authorList>
            <person name="Kim M.K."/>
        </authorList>
    </citation>
    <scope>NUCLEOTIDE SEQUENCE</scope>
    <source>
        <strain evidence="7">BT186</strain>
    </source>
</reference>
<keyword evidence="2" id="KW-0805">Transcription regulation</keyword>
<evidence type="ECO:0000256" key="2">
    <source>
        <dbReference type="ARBA" id="ARBA00023015"/>
    </source>
</evidence>
<dbReference type="InterPro" id="IPR014284">
    <property type="entry name" value="RNA_pol_sigma-70_dom"/>
</dbReference>
<evidence type="ECO:0000256" key="4">
    <source>
        <dbReference type="ARBA" id="ARBA00023163"/>
    </source>
</evidence>
<dbReference type="InterPro" id="IPR036388">
    <property type="entry name" value="WH-like_DNA-bd_sf"/>
</dbReference>
<dbReference type="GO" id="GO:0016987">
    <property type="term" value="F:sigma factor activity"/>
    <property type="evidence" value="ECO:0007669"/>
    <property type="project" value="UniProtKB-KW"/>
</dbReference>
<keyword evidence="3" id="KW-0731">Sigma factor</keyword>
<feature type="domain" description="RNA polymerase sigma factor 70 region 4 type 2" evidence="6">
    <location>
        <begin position="112"/>
        <end position="157"/>
    </location>
</feature>
<evidence type="ECO:0000259" key="6">
    <source>
        <dbReference type="Pfam" id="PF08281"/>
    </source>
</evidence>
<sequence>MSPAAPSTDFVAVVNQYQPLLRRVCRLYCADADDRQDLFQEVVLQLWRAWPKYVPQPNAKLSTWLYRIALNVAISNLRQRTRRPQPLSLDGQALHLAQETEAAGYEPEEMAALYTAINRLSDVDKAFVLLYLEERTYEEMADILGITQNNVRVKMHRVQDKIRQLLTRPA</sequence>
<dbReference type="SUPFAM" id="SSF88946">
    <property type="entry name" value="Sigma2 domain of RNA polymerase sigma factors"/>
    <property type="match status" value="1"/>
</dbReference>
<keyword evidence="8" id="KW-1185">Reference proteome</keyword>
<organism evidence="7 8">
    <name type="scientific">Hymenobacter telluris</name>
    <dbReference type="NCBI Taxonomy" id="2816474"/>
    <lineage>
        <taxon>Bacteria</taxon>
        <taxon>Pseudomonadati</taxon>
        <taxon>Bacteroidota</taxon>
        <taxon>Cytophagia</taxon>
        <taxon>Cytophagales</taxon>
        <taxon>Hymenobacteraceae</taxon>
        <taxon>Hymenobacter</taxon>
    </lineage>
</organism>
<dbReference type="RefSeq" id="WP_206982164.1">
    <property type="nucleotide sequence ID" value="NZ_JAFLQZ010000003.1"/>
</dbReference>
<evidence type="ECO:0000259" key="5">
    <source>
        <dbReference type="Pfam" id="PF04542"/>
    </source>
</evidence>
<dbReference type="PANTHER" id="PTHR43133:SF45">
    <property type="entry name" value="RNA POLYMERASE ECF-TYPE SIGMA FACTOR"/>
    <property type="match status" value="1"/>
</dbReference>